<dbReference type="EMBL" id="CP012678">
    <property type="protein sequence ID" value="ALF60039.1"/>
    <property type="molecule type" value="Genomic_DNA"/>
</dbReference>
<proteinExistence type="inferred from homology"/>
<evidence type="ECO:0000313" key="13">
    <source>
        <dbReference type="EMBL" id="ALF60039.1"/>
    </source>
</evidence>
<evidence type="ECO:0000256" key="2">
    <source>
        <dbReference type="ARBA" id="ARBA00021549"/>
    </source>
</evidence>
<evidence type="ECO:0000256" key="8">
    <source>
        <dbReference type="ARBA" id="ARBA00023136"/>
    </source>
</evidence>
<keyword evidence="4" id="KW-0488">Methylation</keyword>
<dbReference type="GO" id="GO:0015628">
    <property type="term" value="P:protein secretion by the type II secretion system"/>
    <property type="evidence" value="ECO:0007669"/>
    <property type="project" value="InterPro"/>
</dbReference>
<evidence type="ECO:0000256" key="11">
    <source>
        <dbReference type="SAM" id="Phobius"/>
    </source>
</evidence>
<accession>A0A0M4U7B7</accession>
<dbReference type="InterPro" id="IPR012902">
    <property type="entry name" value="N_methyl_site"/>
</dbReference>
<gene>
    <name evidence="13" type="ORF">AOC03_08305</name>
</gene>
<comment type="similarity">
    <text evidence="9">Belongs to the GSP H family.</text>
</comment>
<keyword evidence="14" id="KW-1185">Reference proteome</keyword>
<evidence type="ECO:0000256" key="3">
    <source>
        <dbReference type="ARBA" id="ARBA00022475"/>
    </source>
</evidence>
<evidence type="ECO:0000256" key="5">
    <source>
        <dbReference type="ARBA" id="ARBA00022519"/>
    </source>
</evidence>
<feature type="domain" description="General secretion pathway GspH" evidence="12">
    <location>
        <begin position="52"/>
        <end position="166"/>
    </location>
</feature>
<dbReference type="GO" id="GO:0005886">
    <property type="term" value="C:plasma membrane"/>
    <property type="evidence" value="ECO:0007669"/>
    <property type="project" value="UniProtKB-SubCell"/>
</dbReference>
<dbReference type="GO" id="GO:0015627">
    <property type="term" value="C:type II protein secretion system complex"/>
    <property type="evidence" value="ECO:0007669"/>
    <property type="project" value="InterPro"/>
</dbReference>
<dbReference type="NCBIfam" id="TIGR02532">
    <property type="entry name" value="IV_pilin_GFxxxE"/>
    <property type="match status" value="1"/>
</dbReference>
<evidence type="ECO:0000256" key="6">
    <source>
        <dbReference type="ARBA" id="ARBA00022692"/>
    </source>
</evidence>
<dbReference type="STRING" id="45610.AOC03_08305"/>
<feature type="transmembrane region" description="Helical" evidence="11">
    <location>
        <begin position="12"/>
        <end position="35"/>
    </location>
</feature>
<evidence type="ECO:0000256" key="4">
    <source>
        <dbReference type="ARBA" id="ARBA00022481"/>
    </source>
</evidence>
<sequence>MNSKIQNKYGFTLVELIVTVSIMAIIMSIAMPYILTHLANMEAKRIRYSTVNTLTSAKAESLIQRQNVVVCLSDSNGLCNKDSNKTLLLFIDKNDNNHFDANVDVLIEEQRLNPKYGSLHLRAGQRHYVRFAGDSGKPRGFFGHIKYCPRSIYSKAMYQISFNQSGIIKYKPNSEHPTDCSA</sequence>
<dbReference type="InterPro" id="IPR022346">
    <property type="entry name" value="T2SS_GspH"/>
</dbReference>
<keyword evidence="5" id="KW-0997">Cell inner membrane</keyword>
<dbReference type="AlphaFoldDB" id="A0A0M4U7B7"/>
<dbReference type="OrthoDB" id="6658040at2"/>
<dbReference type="SUPFAM" id="SSF54523">
    <property type="entry name" value="Pili subunits"/>
    <property type="match status" value="1"/>
</dbReference>
<keyword evidence="7 11" id="KW-1133">Transmembrane helix</keyword>
<keyword evidence="8 11" id="KW-0472">Membrane</keyword>
<reference evidence="13 14" key="1">
    <citation type="submission" date="2015-09" db="EMBL/GenBank/DDBJ databases">
        <title>Complete genome of Psychrobacter urativorans R10.10B.</title>
        <authorList>
            <person name="See-Too W.S."/>
            <person name="Chan K.G."/>
        </authorList>
    </citation>
    <scope>NUCLEOTIDE SEQUENCE [LARGE SCALE GENOMIC DNA]</scope>
    <source>
        <strain evidence="13 14">R10.10B</strain>
    </source>
</reference>
<dbReference type="Proteomes" id="UP000059847">
    <property type="component" value="Chromosome"/>
</dbReference>
<evidence type="ECO:0000256" key="1">
    <source>
        <dbReference type="ARBA" id="ARBA00004377"/>
    </source>
</evidence>
<dbReference type="RefSeq" id="WP_062535011.1">
    <property type="nucleotide sequence ID" value="NZ_CP012678.1"/>
</dbReference>
<name>A0A0M4U7B7_9GAMM</name>
<keyword evidence="3" id="KW-1003">Cell membrane</keyword>
<evidence type="ECO:0000256" key="7">
    <source>
        <dbReference type="ARBA" id="ARBA00022989"/>
    </source>
</evidence>
<dbReference type="Pfam" id="PF07963">
    <property type="entry name" value="N_methyl"/>
    <property type="match status" value="1"/>
</dbReference>
<protein>
    <recommendedName>
        <fullName evidence="2">Type II secretion system protein H</fullName>
    </recommendedName>
    <alternativeName>
        <fullName evidence="10">General secretion pathway protein H</fullName>
    </alternativeName>
</protein>
<dbReference type="Gene3D" id="3.55.40.10">
    <property type="entry name" value="minor pseudopilin epsh domain"/>
    <property type="match status" value="1"/>
</dbReference>
<comment type="subcellular location">
    <subcellularLocation>
        <location evidence="1">Cell inner membrane</location>
        <topology evidence="1">Single-pass membrane protein</topology>
    </subcellularLocation>
</comment>
<evidence type="ECO:0000256" key="10">
    <source>
        <dbReference type="ARBA" id="ARBA00030775"/>
    </source>
</evidence>
<evidence type="ECO:0000313" key="14">
    <source>
        <dbReference type="Proteomes" id="UP000059847"/>
    </source>
</evidence>
<evidence type="ECO:0000256" key="9">
    <source>
        <dbReference type="ARBA" id="ARBA00025772"/>
    </source>
</evidence>
<keyword evidence="6 11" id="KW-0812">Transmembrane</keyword>
<dbReference type="KEGG" id="pur:AOC03_08305"/>
<evidence type="ECO:0000259" key="12">
    <source>
        <dbReference type="Pfam" id="PF12019"/>
    </source>
</evidence>
<organism evidence="13 14">
    <name type="scientific">Psychrobacter urativorans</name>
    <dbReference type="NCBI Taxonomy" id="45610"/>
    <lineage>
        <taxon>Bacteria</taxon>
        <taxon>Pseudomonadati</taxon>
        <taxon>Pseudomonadota</taxon>
        <taxon>Gammaproteobacteria</taxon>
        <taxon>Moraxellales</taxon>
        <taxon>Moraxellaceae</taxon>
        <taxon>Psychrobacter</taxon>
    </lineage>
</organism>
<dbReference type="InterPro" id="IPR045584">
    <property type="entry name" value="Pilin-like"/>
</dbReference>
<dbReference type="Pfam" id="PF12019">
    <property type="entry name" value="GspH"/>
    <property type="match status" value="1"/>
</dbReference>